<dbReference type="Pfam" id="PF02729">
    <property type="entry name" value="OTCace_N"/>
    <property type="match status" value="1"/>
</dbReference>
<evidence type="ECO:0000256" key="1">
    <source>
        <dbReference type="ARBA" id="ARBA00004975"/>
    </source>
</evidence>
<dbReference type="HAMAP" id="MF_01109">
    <property type="entry name" value="OTCase"/>
    <property type="match status" value="1"/>
</dbReference>
<feature type="binding site" evidence="6">
    <location>
        <position position="306"/>
    </location>
    <ligand>
        <name>carbamoyl phosphate</name>
        <dbReference type="ChEBI" id="CHEBI:58228"/>
    </ligand>
</feature>
<feature type="binding site" evidence="6">
    <location>
        <begin position="52"/>
        <end position="55"/>
    </location>
    <ligand>
        <name>carbamoyl phosphate</name>
        <dbReference type="ChEBI" id="CHEBI:58228"/>
    </ligand>
</feature>
<dbReference type="EMBL" id="JRMQ02000020">
    <property type="protein sequence ID" value="TLD99540.1"/>
    <property type="molecule type" value="Genomic_DNA"/>
</dbReference>
<dbReference type="Pfam" id="PF00185">
    <property type="entry name" value="OTCace"/>
    <property type="match status" value="1"/>
</dbReference>
<dbReference type="SUPFAM" id="SSF53671">
    <property type="entry name" value="Aspartate/ornithine carbamoyltransferase"/>
    <property type="match status" value="1"/>
</dbReference>
<comment type="subcellular location">
    <subcellularLocation>
        <location evidence="6">Cytoplasm</location>
    </subcellularLocation>
</comment>
<feature type="domain" description="Aspartate/ornithine carbamoyltransferase Asp/Orn-binding" evidence="7">
    <location>
        <begin position="166"/>
        <end position="317"/>
    </location>
</feature>
<evidence type="ECO:0000256" key="4">
    <source>
        <dbReference type="ARBA" id="ARBA00022679"/>
    </source>
</evidence>
<keyword evidence="6" id="KW-0963">Cytoplasm</keyword>
<feature type="binding site" evidence="6">
    <location>
        <begin position="278"/>
        <end position="279"/>
    </location>
    <ligand>
        <name>carbamoyl phosphate</name>
        <dbReference type="ChEBI" id="CHEBI:58228"/>
    </ligand>
</feature>
<sequence length="331" mass="37203">MRHFLTLKDFSKDEILEMLDVILELKSQFLQKGNAPLYFKGKVLAMIFEKSSTRTRVSFESGMYQLGGHGIFLSHKDIQLGRGEPIKDTARVISSMVDMVMMRTSKHSRLEEFASYSSVPVINGLSDDFHPVQLIADYLTMIECGIAIPPKKHNKFYPSTYKEPIVAYVGDGNNMAHSWINLASILGFELRVATPKKYAPRTDIVEKAQNLCAQSGGKIIIGTDPKEAVCGVNVVVTDTWASMGQEEQKEERKKDFQGFCVDTQMINFAQKDAIFLHCLPAYRGQEVSEDVLEGAQSRVFQEAQNRLHAQKGIMLYLAQINQIPLASVEQK</sequence>
<evidence type="ECO:0000313" key="10">
    <source>
        <dbReference type="Proteomes" id="UP000029707"/>
    </source>
</evidence>
<keyword evidence="10" id="KW-1185">Reference proteome</keyword>
<dbReference type="InterPro" id="IPR024904">
    <property type="entry name" value="OTCase_ArgI"/>
</dbReference>
<protein>
    <recommendedName>
        <fullName evidence="3 6">Ornithine carbamoyltransferase</fullName>
        <shortName evidence="6">OTCase</shortName>
        <ecNumber evidence="3 6">2.1.3.3</ecNumber>
    </recommendedName>
</protein>
<dbReference type="NCBIfam" id="TIGR00658">
    <property type="entry name" value="orni_carb_tr"/>
    <property type="match status" value="1"/>
</dbReference>
<dbReference type="Proteomes" id="UP000029707">
    <property type="component" value="Unassembled WGS sequence"/>
</dbReference>
<dbReference type="PRINTS" id="PR00102">
    <property type="entry name" value="OTCASE"/>
</dbReference>
<accession>A0A4U8TH57</accession>
<dbReference type="PANTHER" id="PTHR45753">
    <property type="entry name" value="ORNITHINE CARBAMOYLTRANSFERASE, MITOCHONDRIAL"/>
    <property type="match status" value="1"/>
</dbReference>
<dbReference type="EC" id="2.1.3.3" evidence="3 6"/>
<evidence type="ECO:0000256" key="3">
    <source>
        <dbReference type="ARBA" id="ARBA00013007"/>
    </source>
</evidence>
<dbReference type="PANTHER" id="PTHR45753:SF3">
    <property type="entry name" value="ORNITHINE TRANSCARBAMYLASE, MITOCHONDRIAL"/>
    <property type="match status" value="1"/>
</dbReference>
<evidence type="ECO:0000259" key="8">
    <source>
        <dbReference type="Pfam" id="PF02729"/>
    </source>
</evidence>
<dbReference type="GO" id="GO:0019240">
    <property type="term" value="P:citrulline biosynthetic process"/>
    <property type="evidence" value="ECO:0007669"/>
    <property type="project" value="TreeGrafter"/>
</dbReference>
<dbReference type="PRINTS" id="PR00100">
    <property type="entry name" value="AOTCASE"/>
</dbReference>
<organism evidence="9 10">
    <name type="scientific">Helicobacter japonicus</name>
    <dbReference type="NCBI Taxonomy" id="425400"/>
    <lineage>
        <taxon>Bacteria</taxon>
        <taxon>Pseudomonadati</taxon>
        <taxon>Campylobacterota</taxon>
        <taxon>Epsilonproteobacteria</taxon>
        <taxon>Campylobacterales</taxon>
        <taxon>Helicobacteraceae</taxon>
        <taxon>Helicobacter</taxon>
    </lineage>
</organism>
<proteinExistence type="inferred from homology"/>
<dbReference type="RefSeq" id="WP_034362242.1">
    <property type="nucleotide sequence ID" value="NZ_CAJUDB010000032.1"/>
</dbReference>
<comment type="pathway">
    <text evidence="1">Amino-acid biosynthesis; L-arginine biosynthesis; L-arginine from L-ornithine and carbamoyl phosphate: step 1/3.</text>
</comment>
<comment type="similarity">
    <text evidence="2 6">Belongs to the aspartate/ornithine carbamoyltransferase superfamily. OTCase family.</text>
</comment>
<feature type="binding site" evidence="6">
    <location>
        <begin position="242"/>
        <end position="243"/>
    </location>
    <ligand>
        <name>L-ornithine</name>
        <dbReference type="ChEBI" id="CHEBI:46911"/>
    </ligand>
</feature>
<evidence type="ECO:0000259" key="7">
    <source>
        <dbReference type="Pfam" id="PF00185"/>
    </source>
</evidence>
<dbReference type="NCBIfam" id="NF001986">
    <property type="entry name" value="PRK00779.1"/>
    <property type="match status" value="1"/>
</dbReference>
<dbReference type="GO" id="GO:0016597">
    <property type="term" value="F:amino acid binding"/>
    <property type="evidence" value="ECO:0007669"/>
    <property type="project" value="InterPro"/>
</dbReference>
<dbReference type="GO" id="GO:0004585">
    <property type="term" value="F:ornithine carbamoyltransferase activity"/>
    <property type="evidence" value="ECO:0007669"/>
    <property type="project" value="UniProtKB-UniRule"/>
</dbReference>
<name>A0A4U8TH57_9HELI</name>
<dbReference type="InterPro" id="IPR006131">
    <property type="entry name" value="Asp_carbamoyltransf_Asp/Orn-bd"/>
</dbReference>
<dbReference type="InterPro" id="IPR006130">
    <property type="entry name" value="Asp/Orn_carbamoylTrfase"/>
</dbReference>
<dbReference type="OrthoDB" id="9802587at2"/>
<evidence type="ECO:0000313" key="9">
    <source>
        <dbReference type="EMBL" id="TLD99540.1"/>
    </source>
</evidence>
<gene>
    <name evidence="9" type="primary">argF</name>
    <name evidence="9" type="ORF">LS65_009330</name>
</gene>
<comment type="catalytic activity">
    <reaction evidence="5 6">
        <text>carbamoyl phosphate + L-ornithine = L-citrulline + phosphate + H(+)</text>
        <dbReference type="Rhea" id="RHEA:19513"/>
        <dbReference type="ChEBI" id="CHEBI:15378"/>
        <dbReference type="ChEBI" id="CHEBI:43474"/>
        <dbReference type="ChEBI" id="CHEBI:46911"/>
        <dbReference type="ChEBI" id="CHEBI:57743"/>
        <dbReference type="ChEBI" id="CHEBI:58228"/>
        <dbReference type="EC" id="2.1.3.3"/>
    </reaction>
</comment>
<evidence type="ECO:0000256" key="5">
    <source>
        <dbReference type="ARBA" id="ARBA00048772"/>
    </source>
</evidence>
<dbReference type="AlphaFoldDB" id="A0A4U8TH57"/>
<dbReference type="Gene3D" id="3.40.50.1370">
    <property type="entry name" value="Aspartate/ornithine carbamoyltransferase"/>
    <property type="match status" value="2"/>
</dbReference>
<dbReference type="STRING" id="425400.LS65_05595"/>
<keyword evidence="4 6" id="KW-0808">Transferase</keyword>
<feature type="binding site" evidence="6">
    <location>
        <position position="174"/>
    </location>
    <ligand>
        <name>L-ornithine</name>
        <dbReference type="ChEBI" id="CHEBI:46911"/>
    </ligand>
</feature>
<dbReference type="GO" id="GO:0005737">
    <property type="term" value="C:cytoplasm"/>
    <property type="evidence" value="ECO:0007669"/>
    <property type="project" value="UniProtKB-SubCell"/>
</dbReference>
<feature type="binding site" evidence="6">
    <location>
        <position position="238"/>
    </location>
    <ligand>
        <name>L-ornithine</name>
        <dbReference type="ChEBI" id="CHEBI:46911"/>
    </ligand>
</feature>
<evidence type="ECO:0000256" key="6">
    <source>
        <dbReference type="HAMAP-Rule" id="MF_01109"/>
    </source>
</evidence>
<feature type="binding site" evidence="6">
    <location>
        <position position="79"/>
    </location>
    <ligand>
        <name>carbamoyl phosphate</name>
        <dbReference type="ChEBI" id="CHEBI:58228"/>
    </ligand>
</feature>
<dbReference type="InterPro" id="IPR006132">
    <property type="entry name" value="Asp/Orn_carbamoyltranf_P-bd"/>
</dbReference>
<dbReference type="GO" id="GO:0042450">
    <property type="term" value="P:L-arginine biosynthetic process via ornithine"/>
    <property type="evidence" value="ECO:0007669"/>
    <property type="project" value="UniProtKB-UniRule"/>
</dbReference>
<evidence type="ECO:0000256" key="2">
    <source>
        <dbReference type="ARBA" id="ARBA00007805"/>
    </source>
</evidence>
<dbReference type="InterPro" id="IPR036901">
    <property type="entry name" value="Asp/Orn_carbamoylTrfase_sf"/>
</dbReference>
<comment type="caution">
    <text evidence="9">The sequence shown here is derived from an EMBL/GenBank/DDBJ whole genome shotgun (WGS) entry which is preliminary data.</text>
</comment>
<feature type="domain" description="Aspartate/ornithine carbamoyltransferase carbamoyl-P binding" evidence="8">
    <location>
        <begin position="2"/>
        <end position="143"/>
    </location>
</feature>
<feature type="binding site" evidence="6">
    <location>
        <begin position="130"/>
        <end position="133"/>
    </location>
    <ligand>
        <name>carbamoyl phosphate</name>
        <dbReference type="ChEBI" id="CHEBI:58228"/>
    </ligand>
</feature>
<dbReference type="FunFam" id="3.40.50.1370:FF:000008">
    <property type="entry name" value="Ornithine carbamoyltransferase"/>
    <property type="match status" value="1"/>
</dbReference>
<reference evidence="9 10" key="1">
    <citation type="journal article" date="2014" name="Genome Announc.">
        <title>Draft genome sequences of eight enterohepatic helicobacter species isolated from both laboratory and wild rodents.</title>
        <authorList>
            <person name="Sheh A."/>
            <person name="Shen Z."/>
            <person name="Fox J.G."/>
        </authorList>
    </citation>
    <scope>NUCLEOTIDE SEQUENCE [LARGE SCALE GENOMIC DNA]</scope>
    <source>
        <strain evidence="9 10">MIT 01-6451</strain>
    </source>
</reference>
<dbReference type="PROSITE" id="PS00097">
    <property type="entry name" value="CARBAMOYLTRANSFERASE"/>
    <property type="match status" value="1"/>
</dbReference>
<feature type="binding site" evidence="6">
    <location>
        <position position="103"/>
    </location>
    <ligand>
        <name>carbamoyl phosphate</name>
        <dbReference type="ChEBI" id="CHEBI:58228"/>
    </ligand>
</feature>
<dbReference type="InterPro" id="IPR002292">
    <property type="entry name" value="Orn/put_carbamltrans"/>
</dbReference>